<accession>A0AAD1TRK4</accession>
<comment type="subunit">
    <text evidence="11">Homooligomer; about 20 C9 chains oligomerize to give rise to a huge beta-barrel that forms a 100 Angstrom diameter pore in target membranes. Component of the membrane attack complex (MAC), composed of complement C5b, C6, C7, C8A, C8B, C8G and multiple copies of the pore-forming subunit C9.</text>
</comment>
<keyword evidence="4" id="KW-0964">Secreted</keyword>
<evidence type="ECO:0000313" key="14">
    <source>
        <dbReference type="Proteomes" id="UP001295444"/>
    </source>
</evidence>
<dbReference type="AlphaFoldDB" id="A0AAD1TRK4"/>
<evidence type="ECO:0000256" key="6">
    <source>
        <dbReference type="ARBA" id="ARBA00023136"/>
    </source>
</evidence>
<keyword evidence="8" id="KW-0391">Immunity</keyword>
<comment type="subcellular location">
    <subcellularLocation>
        <location evidence="1">Membrane</location>
    </subcellularLocation>
    <subcellularLocation>
        <location evidence="2">Secreted</location>
    </subcellularLocation>
</comment>
<dbReference type="SUPFAM" id="SSF82895">
    <property type="entry name" value="TSP-1 type 1 repeat"/>
    <property type="match status" value="1"/>
</dbReference>
<evidence type="ECO:0000256" key="5">
    <source>
        <dbReference type="ARBA" id="ARBA00022852"/>
    </source>
</evidence>
<keyword evidence="9" id="KW-0325">Glycoprotein</keyword>
<dbReference type="EMBL" id="CAKOES020000244">
    <property type="protein sequence ID" value="CAH2330102.1"/>
    <property type="molecule type" value="Genomic_DNA"/>
</dbReference>
<comment type="function">
    <text evidence="10">Pore-forming component of the membrane attack complex (MAC), a multiprotein complex activated by the complement cascade, which inserts into a target cell membrane and forms a pore, leading to target cell membrane rupture and cell lysis. The MAC is initiated by proteolytic cleavage of C5 into complement C5b in response to the classical, alternative, lectin and GZMK complement pathways. The complement pathways consist in a cascade of proteins that leads to phagocytosis and breakdown of pathogens and signaling that strengthens the adaptive immune system. Constitutes the pore-forming subunit of the MAC complex: during MAC assembly, C9 associates with the C5b8 intermediate complex, and polymerizes to complete the pore.</text>
</comment>
<proteinExistence type="predicted"/>
<feature type="domain" description="MACPF" evidence="12">
    <location>
        <begin position="1"/>
        <end position="60"/>
    </location>
</feature>
<evidence type="ECO:0000256" key="7">
    <source>
        <dbReference type="ARBA" id="ARBA00023157"/>
    </source>
</evidence>
<evidence type="ECO:0000256" key="10">
    <source>
        <dbReference type="ARBA" id="ARBA00093294"/>
    </source>
</evidence>
<evidence type="ECO:0000256" key="9">
    <source>
        <dbReference type="ARBA" id="ARBA00023180"/>
    </source>
</evidence>
<name>A0AAD1TRK4_PELCU</name>
<dbReference type="InterPro" id="IPR036383">
    <property type="entry name" value="TSP1_rpt_sf"/>
</dbReference>
<dbReference type="PANTHER" id="PTHR45742:SF3">
    <property type="entry name" value="COMPLEMENT COMPONENT C9"/>
    <property type="match status" value="1"/>
</dbReference>
<dbReference type="SUPFAM" id="SSF57196">
    <property type="entry name" value="EGF/Laminin"/>
    <property type="match status" value="1"/>
</dbReference>
<dbReference type="GO" id="GO:0005579">
    <property type="term" value="C:membrane attack complex"/>
    <property type="evidence" value="ECO:0007669"/>
    <property type="project" value="InterPro"/>
</dbReference>
<keyword evidence="7" id="KW-1015">Disulfide bond</keyword>
<dbReference type="InterPro" id="IPR020864">
    <property type="entry name" value="MACPF"/>
</dbReference>
<dbReference type="InterPro" id="IPR001862">
    <property type="entry name" value="MAC_perforin"/>
</dbReference>
<reference evidence="13" key="1">
    <citation type="submission" date="2022-03" db="EMBL/GenBank/DDBJ databases">
        <authorList>
            <person name="Alioto T."/>
            <person name="Alioto T."/>
            <person name="Gomez Garrido J."/>
        </authorList>
    </citation>
    <scope>NUCLEOTIDE SEQUENCE</scope>
</reference>
<dbReference type="Gene3D" id="2.10.25.10">
    <property type="entry name" value="Laminin"/>
    <property type="match status" value="1"/>
</dbReference>
<dbReference type="InterPro" id="IPR000884">
    <property type="entry name" value="TSP1_rpt"/>
</dbReference>
<gene>
    <name evidence="13" type="ORF">PECUL_23A019501</name>
</gene>
<dbReference type="PANTHER" id="PTHR45742">
    <property type="entry name" value="COMPLEMENT COMPONENT C6"/>
    <property type="match status" value="1"/>
</dbReference>
<dbReference type="Gene3D" id="2.20.100.10">
    <property type="entry name" value="Thrombospondin type-1 (TSP1) repeat"/>
    <property type="match status" value="1"/>
</dbReference>
<comment type="caution">
    <text evidence="13">The sequence shown here is derived from an EMBL/GenBank/DDBJ whole genome shotgun (WGS) entry which is preliminary data.</text>
</comment>
<keyword evidence="14" id="KW-1185">Reference proteome</keyword>
<organism evidence="13 14">
    <name type="scientific">Pelobates cultripes</name>
    <name type="common">Western spadefoot toad</name>
    <dbReference type="NCBI Taxonomy" id="61616"/>
    <lineage>
        <taxon>Eukaryota</taxon>
        <taxon>Metazoa</taxon>
        <taxon>Chordata</taxon>
        <taxon>Craniata</taxon>
        <taxon>Vertebrata</taxon>
        <taxon>Euteleostomi</taxon>
        <taxon>Amphibia</taxon>
        <taxon>Batrachia</taxon>
        <taxon>Anura</taxon>
        <taxon>Pelobatoidea</taxon>
        <taxon>Pelobatidae</taxon>
        <taxon>Pelobates</taxon>
    </lineage>
</organism>
<sequence>MDVDDYVKWAGTIVDAPVIIKSKTSPIYTLIPPDLKDAYTKSKNLERAIEDYLEENSVCKCQPCQNGGTVIVLDGECVCKCQRHYTGVACQTPKSDILPNSKPQVDGRWSCWSPSSCKNGEITLTRQCNNPAAQNGGQSCHGENRKSVPC</sequence>
<dbReference type="Pfam" id="PF01823">
    <property type="entry name" value="MACPF"/>
    <property type="match status" value="1"/>
</dbReference>
<dbReference type="PROSITE" id="PS51412">
    <property type="entry name" value="MACPF_2"/>
    <property type="match status" value="1"/>
</dbReference>
<dbReference type="GO" id="GO:0031640">
    <property type="term" value="P:killing of cells of another organism"/>
    <property type="evidence" value="ECO:0007669"/>
    <property type="project" value="UniProtKB-KW"/>
</dbReference>
<keyword evidence="5" id="KW-0204">Cytolysis</keyword>
<keyword evidence="6" id="KW-0472">Membrane</keyword>
<dbReference type="PRINTS" id="PR00764">
    <property type="entry name" value="COMPLEMENTC9"/>
</dbReference>
<evidence type="ECO:0000256" key="2">
    <source>
        <dbReference type="ARBA" id="ARBA00004613"/>
    </source>
</evidence>
<evidence type="ECO:0000256" key="4">
    <source>
        <dbReference type="ARBA" id="ARBA00022525"/>
    </source>
</evidence>
<evidence type="ECO:0000259" key="12">
    <source>
        <dbReference type="PROSITE" id="PS51412"/>
    </source>
</evidence>
<evidence type="ECO:0000256" key="8">
    <source>
        <dbReference type="ARBA" id="ARBA00023162"/>
    </source>
</evidence>
<dbReference type="GO" id="GO:0005576">
    <property type="term" value="C:extracellular region"/>
    <property type="evidence" value="ECO:0007669"/>
    <property type="project" value="UniProtKB-SubCell"/>
</dbReference>
<dbReference type="GO" id="GO:0006957">
    <property type="term" value="P:complement activation, alternative pathway"/>
    <property type="evidence" value="ECO:0007669"/>
    <property type="project" value="UniProtKB-KW"/>
</dbReference>
<evidence type="ECO:0000313" key="13">
    <source>
        <dbReference type="EMBL" id="CAH2330102.1"/>
    </source>
</evidence>
<evidence type="ECO:0000256" key="3">
    <source>
        <dbReference type="ARBA" id="ARBA00018261"/>
    </source>
</evidence>
<keyword evidence="8" id="KW-0179">Complement alternate pathway</keyword>
<evidence type="ECO:0000256" key="1">
    <source>
        <dbReference type="ARBA" id="ARBA00004370"/>
    </source>
</evidence>
<dbReference type="PROSITE" id="PS50092">
    <property type="entry name" value="TSP1"/>
    <property type="match status" value="1"/>
</dbReference>
<dbReference type="Proteomes" id="UP001295444">
    <property type="component" value="Unassembled WGS sequence"/>
</dbReference>
<evidence type="ECO:0000256" key="11">
    <source>
        <dbReference type="ARBA" id="ARBA00093512"/>
    </source>
</evidence>
<protein>
    <recommendedName>
        <fullName evidence="3">Complement component C9</fullName>
    </recommendedName>
</protein>
<keyword evidence="8" id="KW-0399">Innate immunity</keyword>